<name>A0ABV7EPR5_9GAMM</name>
<dbReference type="RefSeq" id="WP_380687943.1">
    <property type="nucleotide sequence ID" value="NZ_JBHRSS010000003.1"/>
</dbReference>
<dbReference type="EMBL" id="JBHRSS010000003">
    <property type="protein sequence ID" value="MFC3103682.1"/>
    <property type="molecule type" value="Genomic_DNA"/>
</dbReference>
<feature type="transmembrane region" description="Helical" evidence="6">
    <location>
        <begin position="73"/>
        <end position="91"/>
    </location>
</feature>
<accession>A0ABV7EPR5</accession>
<keyword evidence="2" id="KW-1003">Cell membrane</keyword>
<keyword evidence="5 6" id="KW-0472">Membrane</keyword>
<keyword evidence="4 6" id="KW-1133">Transmembrane helix</keyword>
<evidence type="ECO:0000256" key="1">
    <source>
        <dbReference type="ARBA" id="ARBA00004651"/>
    </source>
</evidence>
<sequence>MRLAGAVLGGQLGIGIVCAALWGWADEGRAAGAALFGAFTAALPGFWMACCVLPRGRRAQAESMGRALLWGEIGKLVLTTGLFIMAALLFGPQLLPLLSTYAACLACYWLAMILTR</sequence>
<evidence type="ECO:0000256" key="3">
    <source>
        <dbReference type="ARBA" id="ARBA00022692"/>
    </source>
</evidence>
<protein>
    <submittedName>
        <fullName evidence="7">ATP synthase subunit I</fullName>
    </submittedName>
</protein>
<dbReference type="Pfam" id="PF03899">
    <property type="entry name" value="ATP-synt_I"/>
    <property type="match status" value="1"/>
</dbReference>
<proteinExistence type="predicted"/>
<comment type="caution">
    <text evidence="7">The sequence shown here is derived from an EMBL/GenBank/DDBJ whole genome shotgun (WGS) entry which is preliminary data.</text>
</comment>
<evidence type="ECO:0000256" key="2">
    <source>
        <dbReference type="ARBA" id="ARBA00022475"/>
    </source>
</evidence>
<evidence type="ECO:0000256" key="4">
    <source>
        <dbReference type="ARBA" id="ARBA00022989"/>
    </source>
</evidence>
<comment type="subcellular location">
    <subcellularLocation>
        <location evidence="1">Cell membrane</location>
        <topology evidence="1">Multi-pass membrane protein</topology>
    </subcellularLocation>
</comment>
<keyword evidence="8" id="KW-1185">Reference proteome</keyword>
<evidence type="ECO:0000313" key="7">
    <source>
        <dbReference type="EMBL" id="MFC3103682.1"/>
    </source>
</evidence>
<reference evidence="8" key="1">
    <citation type="journal article" date="2019" name="Int. J. Syst. Evol. Microbiol.">
        <title>The Global Catalogue of Microorganisms (GCM) 10K type strain sequencing project: providing services to taxonomists for standard genome sequencing and annotation.</title>
        <authorList>
            <consortium name="The Broad Institute Genomics Platform"/>
            <consortium name="The Broad Institute Genome Sequencing Center for Infectious Disease"/>
            <person name="Wu L."/>
            <person name="Ma J."/>
        </authorList>
    </citation>
    <scope>NUCLEOTIDE SEQUENCE [LARGE SCALE GENOMIC DNA]</scope>
    <source>
        <strain evidence="8">KCTC 52640</strain>
    </source>
</reference>
<dbReference type="Proteomes" id="UP001595462">
    <property type="component" value="Unassembled WGS sequence"/>
</dbReference>
<keyword evidence="3 6" id="KW-0812">Transmembrane</keyword>
<evidence type="ECO:0000256" key="6">
    <source>
        <dbReference type="SAM" id="Phobius"/>
    </source>
</evidence>
<feature type="transmembrane region" description="Helical" evidence="6">
    <location>
        <begin position="97"/>
        <end position="115"/>
    </location>
</feature>
<feature type="transmembrane region" description="Helical" evidence="6">
    <location>
        <begin position="29"/>
        <end position="53"/>
    </location>
</feature>
<evidence type="ECO:0000313" key="8">
    <source>
        <dbReference type="Proteomes" id="UP001595462"/>
    </source>
</evidence>
<dbReference type="InterPro" id="IPR005598">
    <property type="entry name" value="ATP_synth_I"/>
</dbReference>
<organism evidence="7 8">
    <name type="scientific">Salinisphaera aquimarina</name>
    <dbReference type="NCBI Taxonomy" id="2094031"/>
    <lineage>
        <taxon>Bacteria</taxon>
        <taxon>Pseudomonadati</taxon>
        <taxon>Pseudomonadota</taxon>
        <taxon>Gammaproteobacteria</taxon>
        <taxon>Salinisphaerales</taxon>
        <taxon>Salinisphaeraceae</taxon>
        <taxon>Salinisphaera</taxon>
    </lineage>
</organism>
<gene>
    <name evidence="7" type="ORF">ACFOSU_07240</name>
</gene>
<evidence type="ECO:0000256" key="5">
    <source>
        <dbReference type="ARBA" id="ARBA00023136"/>
    </source>
</evidence>